<dbReference type="InterPro" id="IPR058346">
    <property type="entry name" value="DUF8033"/>
</dbReference>
<evidence type="ECO:0000259" key="1">
    <source>
        <dbReference type="Pfam" id="PF26096"/>
    </source>
</evidence>
<name>A0A6J5MC20_9CAUD</name>
<sequence length="89" mass="10253">MTNITKYGQKSLYSVRNGQDKVLYSYTTPVAVLQSGEYFVTSEWHSQTTTKHINFFLRHEKAAVSSKIPQLTIQEKARQVLGENQLFIK</sequence>
<evidence type="ECO:0000313" key="2">
    <source>
        <dbReference type="EMBL" id="CAB4141299.1"/>
    </source>
</evidence>
<reference evidence="2" key="1">
    <citation type="submission" date="2020-04" db="EMBL/GenBank/DDBJ databases">
        <authorList>
            <person name="Chiriac C."/>
            <person name="Salcher M."/>
            <person name="Ghai R."/>
            <person name="Kavagutti S V."/>
        </authorList>
    </citation>
    <scope>NUCLEOTIDE SEQUENCE</scope>
</reference>
<feature type="domain" description="DUF8033" evidence="1">
    <location>
        <begin position="8"/>
        <end position="65"/>
    </location>
</feature>
<proteinExistence type="predicted"/>
<dbReference type="EMBL" id="LR796388">
    <property type="protein sequence ID" value="CAB4141299.1"/>
    <property type="molecule type" value="Genomic_DNA"/>
</dbReference>
<gene>
    <name evidence="2" type="ORF">UFOVP410_138</name>
</gene>
<accession>A0A6J5MC20</accession>
<organism evidence="2">
    <name type="scientific">uncultured Caudovirales phage</name>
    <dbReference type="NCBI Taxonomy" id="2100421"/>
    <lineage>
        <taxon>Viruses</taxon>
        <taxon>Duplodnaviria</taxon>
        <taxon>Heunggongvirae</taxon>
        <taxon>Uroviricota</taxon>
        <taxon>Caudoviricetes</taxon>
        <taxon>Peduoviridae</taxon>
        <taxon>Maltschvirus</taxon>
        <taxon>Maltschvirus maltsch</taxon>
    </lineage>
</organism>
<protein>
    <recommendedName>
        <fullName evidence="1">DUF8033 domain-containing protein</fullName>
    </recommendedName>
</protein>
<dbReference type="Pfam" id="PF26096">
    <property type="entry name" value="DUF8033"/>
    <property type="match status" value="1"/>
</dbReference>